<dbReference type="EMBL" id="WOCE01000016">
    <property type="protein sequence ID" value="KAE9597442.1"/>
    <property type="molecule type" value="Genomic_DNA"/>
</dbReference>
<feature type="compositionally biased region" description="Basic and acidic residues" evidence="1">
    <location>
        <begin position="114"/>
        <end position="126"/>
    </location>
</feature>
<dbReference type="PANTHER" id="PTHR34059">
    <property type="entry name" value="EXPRESSED PROTEIN"/>
    <property type="match status" value="1"/>
</dbReference>
<sequence length="207" mass="23859">MFHKSMSTKTRYGLFNDRANYSSFDKDLKRSFLSETNGMKMNRFESTIEVKPKGYAENMSNIGKSVRKIRADQNKALLGKEGTMEKGELKDEEQFMKEPTRKDIGYDSMEFGKEEQKESFLDKVAMESDDEYTETEDEEVAGRIIQKESVESSKTDESNSSSIGGDEGQDVDKKADEFIAKFREQIRLQRIESIKRSTTKITRNSTR</sequence>
<reference evidence="3" key="1">
    <citation type="journal article" date="2020" name="Nat. Commun.">
        <title>Genome sequence of the cluster root forming white lupin.</title>
        <authorList>
            <person name="Hufnagel B."/>
            <person name="Marques A."/>
            <person name="Soriano A."/>
            <person name="Marques L."/>
            <person name="Divol F."/>
            <person name="Doumas P."/>
            <person name="Sallet E."/>
            <person name="Mancinotti D."/>
            <person name="Carrere S."/>
            <person name="Marande W."/>
            <person name="Arribat S."/>
            <person name="Keller J."/>
            <person name="Huneau C."/>
            <person name="Blein T."/>
            <person name="Aime D."/>
            <person name="Laguerre M."/>
            <person name="Taylor J."/>
            <person name="Schubert V."/>
            <person name="Nelson M."/>
            <person name="Geu-Flores F."/>
            <person name="Crespi M."/>
            <person name="Gallardo-Guerrero K."/>
            <person name="Delaux P.-M."/>
            <person name="Salse J."/>
            <person name="Berges H."/>
            <person name="Guyot R."/>
            <person name="Gouzy J."/>
            <person name="Peret B."/>
        </authorList>
    </citation>
    <scope>NUCLEOTIDE SEQUENCE [LARGE SCALE GENOMIC DNA]</scope>
    <source>
        <strain evidence="3">cv. Amiga</strain>
    </source>
</reference>
<dbReference type="Pfam" id="PF05553">
    <property type="entry name" value="DUF761"/>
    <property type="match status" value="1"/>
</dbReference>
<comment type="caution">
    <text evidence="2">The sequence shown here is derived from an EMBL/GenBank/DDBJ whole genome shotgun (WGS) entry which is preliminary data.</text>
</comment>
<dbReference type="OrthoDB" id="1080706at2759"/>
<evidence type="ECO:0000256" key="1">
    <source>
        <dbReference type="SAM" id="MobiDB-lite"/>
    </source>
</evidence>
<dbReference type="InterPro" id="IPR008480">
    <property type="entry name" value="DUF761_pln"/>
</dbReference>
<protein>
    <submittedName>
        <fullName evidence="2">Uncharacterized protein</fullName>
    </submittedName>
</protein>
<gene>
    <name evidence="2" type="ORF">Lalb_Chr16g0386581</name>
</gene>
<feature type="compositionally biased region" description="Acidic residues" evidence="1">
    <location>
        <begin position="127"/>
        <end position="139"/>
    </location>
</feature>
<name>A0A6A4P6Q1_LUPAL</name>
<keyword evidence="3" id="KW-1185">Reference proteome</keyword>
<feature type="compositionally biased region" description="Basic and acidic residues" evidence="1">
    <location>
        <begin position="145"/>
        <end position="157"/>
    </location>
</feature>
<dbReference type="Proteomes" id="UP000447434">
    <property type="component" value="Chromosome 16"/>
</dbReference>
<dbReference type="AlphaFoldDB" id="A0A6A4P6Q1"/>
<proteinExistence type="predicted"/>
<dbReference type="PANTHER" id="PTHR34059:SF1">
    <property type="entry name" value="EXPRESSED PROTEIN"/>
    <property type="match status" value="1"/>
</dbReference>
<feature type="region of interest" description="Disordered" evidence="1">
    <location>
        <begin position="114"/>
        <end position="174"/>
    </location>
</feature>
<accession>A0A6A4P6Q1</accession>
<organism evidence="2 3">
    <name type="scientific">Lupinus albus</name>
    <name type="common">White lupine</name>
    <name type="synonym">Lupinus termis</name>
    <dbReference type="NCBI Taxonomy" id="3870"/>
    <lineage>
        <taxon>Eukaryota</taxon>
        <taxon>Viridiplantae</taxon>
        <taxon>Streptophyta</taxon>
        <taxon>Embryophyta</taxon>
        <taxon>Tracheophyta</taxon>
        <taxon>Spermatophyta</taxon>
        <taxon>Magnoliopsida</taxon>
        <taxon>eudicotyledons</taxon>
        <taxon>Gunneridae</taxon>
        <taxon>Pentapetalae</taxon>
        <taxon>rosids</taxon>
        <taxon>fabids</taxon>
        <taxon>Fabales</taxon>
        <taxon>Fabaceae</taxon>
        <taxon>Papilionoideae</taxon>
        <taxon>50 kb inversion clade</taxon>
        <taxon>genistoids sensu lato</taxon>
        <taxon>core genistoids</taxon>
        <taxon>Genisteae</taxon>
        <taxon>Lupinus</taxon>
    </lineage>
</organism>
<evidence type="ECO:0000313" key="3">
    <source>
        <dbReference type="Proteomes" id="UP000447434"/>
    </source>
</evidence>
<evidence type="ECO:0000313" key="2">
    <source>
        <dbReference type="EMBL" id="KAE9597442.1"/>
    </source>
</evidence>